<feature type="transmembrane region" description="Helical" evidence="1">
    <location>
        <begin position="110"/>
        <end position="132"/>
    </location>
</feature>
<evidence type="ECO:0000256" key="1">
    <source>
        <dbReference type="SAM" id="Phobius"/>
    </source>
</evidence>
<reference evidence="2" key="1">
    <citation type="submission" date="2014-05" db="EMBL/GenBank/DDBJ databases">
        <authorList>
            <person name="Chronopoulou M."/>
        </authorList>
    </citation>
    <scope>NUCLEOTIDE SEQUENCE</scope>
    <source>
        <tissue evidence="2">Whole organism</tissue>
    </source>
</reference>
<name>A0A0K2TXY5_LEPSM</name>
<keyword evidence="1" id="KW-1133">Transmembrane helix</keyword>
<organism evidence="2">
    <name type="scientific">Lepeophtheirus salmonis</name>
    <name type="common">Salmon louse</name>
    <name type="synonym">Caligus salmonis</name>
    <dbReference type="NCBI Taxonomy" id="72036"/>
    <lineage>
        <taxon>Eukaryota</taxon>
        <taxon>Metazoa</taxon>
        <taxon>Ecdysozoa</taxon>
        <taxon>Arthropoda</taxon>
        <taxon>Crustacea</taxon>
        <taxon>Multicrustacea</taxon>
        <taxon>Hexanauplia</taxon>
        <taxon>Copepoda</taxon>
        <taxon>Siphonostomatoida</taxon>
        <taxon>Caligidae</taxon>
        <taxon>Lepeophtheirus</taxon>
    </lineage>
</organism>
<evidence type="ECO:0000313" key="2">
    <source>
        <dbReference type="EMBL" id="CDW30864.1"/>
    </source>
</evidence>
<feature type="transmembrane region" description="Helical" evidence="1">
    <location>
        <begin position="12"/>
        <end position="35"/>
    </location>
</feature>
<protein>
    <submittedName>
        <fullName evidence="2">Uncharacterized protein</fullName>
    </submittedName>
</protein>
<feature type="transmembrane region" description="Helical" evidence="1">
    <location>
        <begin position="81"/>
        <end position="104"/>
    </location>
</feature>
<proteinExistence type="predicted"/>
<dbReference type="AlphaFoldDB" id="A0A0K2TXY5"/>
<keyword evidence="1" id="KW-0472">Membrane</keyword>
<keyword evidence="1" id="KW-0812">Transmembrane</keyword>
<feature type="transmembrane region" description="Helical" evidence="1">
    <location>
        <begin position="41"/>
        <end position="61"/>
    </location>
</feature>
<dbReference type="EMBL" id="HACA01013503">
    <property type="protein sequence ID" value="CDW30864.1"/>
    <property type="molecule type" value="Transcribed_RNA"/>
</dbReference>
<accession>A0A0K2TXY5</accession>
<sequence length="151" mass="16804">MIRNYERIYRIWLAVEIVILSLFGILSAVLSVIYYSKGLPIPLVISLVTQIIIIYGSFIFIKTMAKKTNRQNVSKWIYAELTCTAFTIIALGCVVIVSIGILFSDQISEGVGTGIGALILIKIFSIKFYIGYKAANILDTRRFDGEGVDLV</sequence>